<reference evidence="3" key="1">
    <citation type="submission" date="2014-12" db="EMBL/GenBank/DDBJ databases">
        <title>Genome sequence of Clostridium beijerinckii strain 59B.</title>
        <authorList>
            <person name="Little G.T."/>
            <person name="Minton N.P."/>
        </authorList>
    </citation>
    <scope>NUCLEOTIDE SEQUENCE [LARGE SCALE GENOMIC DNA]</scope>
    <source>
        <strain evidence="3">59B</strain>
    </source>
</reference>
<dbReference type="Pfam" id="PF00149">
    <property type="entry name" value="Metallophos"/>
    <property type="match status" value="1"/>
</dbReference>
<dbReference type="Proteomes" id="UP000031866">
    <property type="component" value="Chromosome"/>
</dbReference>
<dbReference type="KEGG" id="cbei:LF65_00960"/>
<evidence type="ECO:0000313" key="3">
    <source>
        <dbReference type="Proteomes" id="UP000031866"/>
    </source>
</evidence>
<dbReference type="InterPro" id="IPR004843">
    <property type="entry name" value="Calcineurin-like_PHP"/>
</dbReference>
<evidence type="ECO:0000259" key="1">
    <source>
        <dbReference type="Pfam" id="PF00149"/>
    </source>
</evidence>
<keyword evidence="2" id="KW-0378">Hydrolase</keyword>
<dbReference type="PANTHER" id="PTHR32440:SF0">
    <property type="entry name" value="PHOSPHATASE DCR2-RELATED"/>
    <property type="match status" value="1"/>
</dbReference>
<dbReference type="SUPFAM" id="SSF56300">
    <property type="entry name" value="Metallo-dependent phosphatases"/>
    <property type="match status" value="1"/>
</dbReference>
<dbReference type="CDD" id="cd07383">
    <property type="entry name" value="MPP_Dcr2"/>
    <property type="match status" value="1"/>
</dbReference>
<dbReference type="InterPro" id="IPR029052">
    <property type="entry name" value="Metallo-depent_PP-like"/>
</dbReference>
<gene>
    <name evidence="2" type="ORF">LF65_00960</name>
</gene>
<dbReference type="RefSeq" id="WP_041894458.1">
    <property type="nucleotide sequence ID" value="NZ_CP010086.2"/>
</dbReference>
<dbReference type="EMBL" id="CP010086">
    <property type="protein sequence ID" value="AJG97582.1"/>
    <property type="molecule type" value="Genomic_DNA"/>
</dbReference>
<dbReference type="Gene3D" id="3.60.21.10">
    <property type="match status" value="1"/>
</dbReference>
<protein>
    <submittedName>
        <fullName evidence="2">Phosphohydrolase</fullName>
    </submittedName>
</protein>
<dbReference type="AlphaFoldDB" id="A0A0B5QI03"/>
<proteinExistence type="predicted"/>
<dbReference type="PANTHER" id="PTHR32440">
    <property type="entry name" value="PHOSPHATASE DCR2-RELATED-RELATED"/>
    <property type="match status" value="1"/>
</dbReference>
<evidence type="ECO:0000313" key="2">
    <source>
        <dbReference type="EMBL" id="AJG97582.1"/>
    </source>
</evidence>
<dbReference type="OrthoDB" id="9816081at2"/>
<accession>A0A0B5QI03</accession>
<dbReference type="GO" id="GO:0005737">
    <property type="term" value="C:cytoplasm"/>
    <property type="evidence" value="ECO:0007669"/>
    <property type="project" value="TreeGrafter"/>
</dbReference>
<name>A0A0B5QI03_CLOBE</name>
<dbReference type="STRING" id="1520.LF65_00960"/>
<dbReference type="InterPro" id="IPR011230">
    <property type="entry name" value="PAP14/16/28/29"/>
</dbReference>
<dbReference type="PIRSF" id="PIRSF030250">
    <property type="entry name" value="Ptase_At2g46880"/>
    <property type="match status" value="1"/>
</dbReference>
<sequence length="301" mass="34956">MKNNLRFDTNGKFKIVQFTDIHEGPSRDKSINLMNRILDYEKPNMVILSGDIIDGKCQTVEDVKKAINHIAEPMENRNVPWCIVFGNHDDEHNMMTKEEMMNLYMSFEHNLSQVGYKTFDRIGNYNLIVESSKDKTPKFNIYMMDSGKYAPAIIGGYDWIKLTQIWWYKKTAINLKKKYKRLIPALMFFHIPLKKFKKAWETGLVNGERLEDESCAKINLCLFNKIVKIGDVKGIFVGHDHFNNYCAALDGVRIGYAGYTGYGGYGDDKIPRGARVFLINEENPADFKTWTRREFDTELKK</sequence>
<feature type="domain" description="Calcineurin-like phosphoesterase" evidence="1">
    <location>
        <begin position="13"/>
        <end position="241"/>
    </location>
</feature>
<organism evidence="2 3">
    <name type="scientific">Clostridium beijerinckii</name>
    <name type="common">Clostridium MP</name>
    <dbReference type="NCBI Taxonomy" id="1520"/>
    <lineage>
        <taxon>Bacteria</taxon>
        <taxon>Bacillati</taxon>
        <taxon>Bacillota</taxon>
        <taxon>Clostridia</taxon>
        <taxon>Eubacteriales</taxon>
        <taxon>Clostridiaceae</taxon>
        <taxon>Clostridium</taxon>
    </lineage>
</organism>
<dbReference type="GO" id="GO:0016788">
    <property type="term" value="F:hydrolase activity, acting on ester bonds"/>
    <property type="evidence" value="ECO:0007669"/>
    <property type="project" value="TreeGrafter"/>
</dbReference>